<dbReference type="AlphaFoldDB" id="R7Z8K6"/>
<dbReference type="eggNOG" id="ENOG5033C6J">
    <property type="taxonomic scope" value="Bacteria"/>
</dbReference>
<gene>
    <name evidence="2" type="ORF">H131_21347</name>
</gene>
<sequence>MGNDLVFYNSSGVPIAYCEDEENIYLYNGKPAAYFYNDSIYSFKGKHLGRFNNGWFRDNNGYCVFFTENASGGPFKPMKSMTPIKSMKSMKPIKSVKFMRPMKPMNSSNWSKLSSEIFFDQ</sequence>
<evidence type="ECO:0000259" key="1">
    <source>
        <dbReference type="Pfam" id="PF21784"/>
    </source>
</evidence>
<dbReference type="PATRIC" id="fig|1285586.5.peg.4449"/>
<accession>R7Z8K6</accession>
<comment type="caution">
    <text evidence="2">The sequence shown here is derived from an EMBL/GenBank/DDBJ whole genome shotgun (WGS) entry which is preliminary data.</text>
</comment>
<protein>
    <recommendedName>
        <fullName evidence="1">4-fold beta flower domain-containing protein</fullName>
    </recommendedName>
</protein>
<name>R7Z8K6_LYSSH</name>
<dbReference type="Pfam" id="PF21784">
    <property type="entry name" value="Bflower"/>
    <property type="match status" value="1"/>
</dbReference>
<dbReference type="Proteomes" id="UP000013911">
    <property type="component" value="Unassembled WGS sequence"/>
</dbReference>
<feature type="domain" description="4-fold beta flower" evidence="1">
    <location>
        <begin position="7"/>
        <end position="119"/>
    </location>
</feature>
<dbReference type="InterPro" id="IPR048911">
    <property type="entry name" value="Bflower"/>
</dbReference>
<evidence type="ECO:0000313" key="3">
    <source>
        <dbReference type="Proteomes" id="UP000013911"/>
    </source>
</evidence>
<evidence type="ECO:0000313" key="2">
    <source>
        <dbReference type="EMBL" id="EON70472.1"/>
    </source>
</evidence>
<dbReference type="HOGENOM" id="CLU_148548_0_0_9"/>
<proteinExistence type="predicted"/>
<reference evidence="2 3" key="1">
    <citation type="submission" date="2013-04" db="EMBL/GenBank/DDBJ databases">
        <title>Draft genome of the heavy metal tolerant bacterium Lysinibacillus sphaericus strain OT4b.31.</title>
        <authorList>
            <person name="Pena-Montenegro T.D."/>
            <person name="Dussan J."/>
        </authorList>
    </citation>
    <scope>NUCLEOTIDE SEQUENCE [LARGE SCALE GENOMIC DNA]</scope>
    <source>
        <strain evidence="2 3">OT4b.31</strain>
    </source>
</reference>
<dbReference type="EMBL" id="AQPX01000034">
    <property type="protein sequence ID" value="EON70472.1"/>
    <property type="molecule type" value="Genomic_DNA"/>
</dbReference>
<organism evidence="2 3">
    <name type="scientific">Lysinibacillus sphaericus OT4b.31</name>
    <dbReference type="NCBI Taxonomy" id="1285586"/>
    <lineage>
        <taxon>Bacteria</taxon>
        <taxon>Bacillati</taxon>
        <taxon>Bacillota</taxon>
        <taxon>Bacilli</taxon>
        <taxon>Bacillales</taxon>
        <taxon>Bacillaceae</taxon>
        <taxon>Lysinibacillus</taxon>
    </lineage>
</organism>
<dbReference type="RefSeq" id="WP_010861168.1">
    <property type="nucleotide sequence ID" value="NZ_KB933409.1"/>
</dbReference>
<dbReference type="OrthoDB" id="2086177at2"/>